<dbReference type="PATRIC" id="fig|178606.4.peg.1281"/>
<protein>
    <submittedName>
        <fullName evidence="1">Uncharacterized protein</fullName>
    </submittedName>
</protein>
<organism evidence="1 2">
    <name type="scientific">Leptospirillum ferriphilum</name>
    <dbReference type="NCBI Taxonomy" id="178606"/>
    <lineage>
        <taxon>Bacteria</taxon>
        <taxon>Pseudomonadati</taxon>
        <taxon>Nitrospirota</taxon>
        <taxon>Nitrospiria</taxon>
        <taxon>Nitrospirales</taxon>
        <taxon>Nitrospiraceae</taxon>
        <taxon>Leptospirillum</taxon>
    </lineage>
</organism>
<sequence>MFGGIWPLIEIRFSPISEEESSDIHGGVGLFPEDQDR</sequence>
<name>A0A094WCC0_9BACT</name>
<evidence type="ECO:0000313" key="1">
    <source>
        <dbReference type="EMBL" id="KGA94120.1"/>
    </source>
</evidence>
<accession>A0A094WCC0</accession>
<gene>
    <name evidence="1" type="ORF">LptCag_0746</name>
</gene>
<evidence type="ECO:0000313" key="2">
    <source>
        <dbReference type="Proteomes" id="UP000029452"/>
    </source>
</evidence>
<reference evidence="1 2" key="1">
    <citation type="submission" date="2014-06" db="EMBL/GenBank/DDBJ databases">
        <title>Draft genome sequence of iron oxidizing acidophile Leptospirillum ferriphilum DSM14647.</title>
        <authorList>
            <person name="Cardenas J.P."/>
            <person name="Lazcano M."/>
            <person name="Ossandon F.J."/>
            <person name="Corbett M."/>
            <person name="Holmes D.S."/>
            <person name="Watkin E."/>
        </authorList>
    </citation>
    <scope>NUCLEOTIDE SEQUENCE [LARGE SCALE GENOMIC DNA]</scope>
    <source>
        <strain evidence="1 2">DSM 14647</strain>
    </source>
</reference>
<dbReference type="EMBL" id="JPGK01000004">
    <property type="protein sequence ID" value="KGA94120.1"/>
    <property type="molecule type" value="Genomic_DNA"/>
</dbReference>
<proteinExistence type="predicted"/>
<comment type="caution">
    <text evidence="1">The sequence shown here is derived from an EMBL/GenBank/DDBJ whole genome shotgun (WGS) entry which is preliminary data.</text>
</comment>
<dbReference type="Proteomes" id="UP000029452">
    <property type="component" value="Unassembled WGS sequence"/>
</dbReference>
<dbReference type="AlphaFoldDB" id="A0A094WCC0"/>